<dbReference type="EMBL" id="QQNA01000080">
    <property type="protein sequence ID" value="RDG38007.1"/>
    <property type="molecule type" value="Genomic_DNA"/>
</dbReference>
<gene>
    <name evidence="1" type="ORF">DVH02_11725</name>
</gene>
<evidence type="ECO:0008006" key="3">
    <source>
        <dbReference type="Google" id="ProtNLM"/>
    </source>
</evidence>
<organism evidence="1 2">
    <name type="scientific">Streptomyces corynorhini</name>
    <dbReference type="NCBI Taxonomy" id="2282652"/>
    <lineage>
        <taxon>Bacteria</taxon>
        <taxon>Bacillati</taxon>
        <taxon>Actinomycetota</taxon>
        <taxon>Actinomycetes</taxon>
        <taxon>Kitasatosporales</taxon>
        <taxon>Streptomycetaceae</taxon>
        <taxon>Streptomyces</taxon>
    </lineage>
</organism>
<comment type="caution">
    <text evidence="1">The sequence shown here is derived from an EMBL/GenBank/DDBJ whole genome shotgun (WGS) entry which is preliminary data.</text>
</comment>
<proteinExistence type="predicted"/>
<protein>
    <recommendedName>
        <fullName evidence="3">Transposase</fullName>
    </recommendedName>
</protein>
<reference evidence="1 2" key="1">
    <citation type="submission" date="2018-07" db="EMBL/GenBank/DDBJ databases">
        <title>Streptomyces species from bats.</title>
        <authorList>
            <person name="Dunlap C."/>
        </authorList>
    </citation>
    <scope>NUCLEOTIDE SEQUENCE [LARGE SCALE GENOMIC DNA]</scope>
    <source>
        <strain evidence="1 2">AC230</strain>
    </source>
</reference>
<dbReference type="OrthoDB" id="3943503at2"/>
<sequence length="333" mass="37624">MAQALAHGYLSTDRPRGCRLRPDRSQVVNGDATVVRPPSDQTEETTVDEKTGEIRHHRVDHDAGLQIEGGDRTVYGKKIVSQSVRKAGIAHSRIILNVDAARHRSPEEDPNREEEASVALRLSHEILDRAPGVLAFVQDTVWRGKHRTPLIARGAIVFTRQHDGATPRALKQYTYRPHCSHDVYSATGRACERLITVDGQTLYNPLPVRDLPTRKGTKSWRFYHLVEIPCPHGPHHELIPVYETHEDRAPDPRTQRPRFNRTEHLRQIPPATDYGARYLGFRQDSESLHSTLDFTHHDKRVPAYGTDGALLVFIGLAWVINSIARARAQPPPE</sequence>
<name>A0A370B871_9ACTN</name>
<dbReference type="AlphaFoldDB" id="A0A370B871"/>
<evidence type="ECO:0000313" key="1">
    <source>
        <dbReference type="EMBL" id="RDG38007.1"/>
    </source>
</evidence>
<evidence type="ECO:0000313" key="2">
    <source>
        <dbReference type="Proteomes" id="UP000253741"/>
    </source>
</evidence>
<dbReference type="Proteomes" id="UP000253741">
    <property type="component" value="Unassembled WGS sequence"/>
</dbReference>
<keyword evidence="2" id="KW-1185">Reference proteome</keyword>
<accession>A0A370B871</accession>